<dbReference type="GO" id="GO:0006790">
    <property type="term" value="P:sulfur compound metabolic process"/>
    <property type="evidence" value="ECO:0007669"/>
    <property type="project" value="TreeGrafter"/>
</dbReference>
<evidence type="ECO:0000259" key="6">
    <source>
        <dbReference type="Pfam" id="PF03404"/>
    </source>
</evidence>
<dbReference type="RefSeq" id="WP_123663433.1">
    <property type="nucleotide sequence ID" value="NZ_RJKE01000001.1"/>
</dbReference>
<dbReference type="Pfam" id="PF03404">
    <property type="entry name" value="Mo-co_dimer"/>
    <property type="match status" value="1"/>
</dbReference>
<name>A0A3N1CRI3_9ACTN</name>
<evidence type="ECO:0000259" key="5">
    <source>
        <dbReference type="Pfam" id="PF00174"/>
    </source>
</evidence>
<dbReference type="InterPro" id="IPR014756">
    <property type="entry name" value="Ig_E-set"/>
</dbReference>
<accession>A0A3N1CRI3</accession>
<dbReference type="PRINTS" id="PR00407">
    <property type="entry name" value="EUMOPTERIN"/>
</dbReference>
<comment type="cofactor">
    <cofactor evidence="1">
        <name>Mo-molybdopterin</name>
        <dbReference type="ChEBI" id="CHEBI:71302"/>
    </cofactor>
</comment>
<gene>
    <name evidence="7" type="ORF">EDD29_1433</name>
</gene>
<dbReference type="GO" id="GO:0020037">
    <property type="term" value="F:heme binding"/>
    <property type="evidence" value="ECO:0007669"/>
    <property type="project" value="TreeGrafter"/>
</dbReference>
<dbReference type="CDD" id="cd02110">
    <property type="entry name" value="SO_family_Moco_dimer"/>
    <property type="match status" value="1"/>
</dbReference>
<keyword evidence="3" id="KW-0479">Metal-binding</keyword>
<dbReference type="AlphaFoldDB" id="A0A3N1CRI3"/>
<organism evidence="7 8">
    <name type="scientific">Actinocorallia herbida</name>
    <dbReference type="NCBI Taxonomy" id="58109"/>
    <lineage>
        <taxon>Bacteria</taxon>
        <taxon>Bacillati</taxon>
        <taxon>Actinomycetota</taxon>
        <taxon>Actinomycetes</taxon>
        <taxon>Streptosporangiales</taxon>
        <taxon>Thermomonosporaceae</taxon>
        <taxon>Actinocorallia</taxon>
    </lineage>
</organism>
<evidence type="ECO:0000313" key="7">
    <source>
        <dbReference type="EMBL" id="ROO83923.1"/>
    </source>
</evidence>
<dbReference type="OrthoDB" id="9795587at2"/>
<dbReference type="InterPro" id="IPR036374">
    <property type="entry name" value="OxRdtase_Mopterin-bd_sf"/>
</dbReference>
<keyword evidence="2" id="KW-0500">Molybdenum</keyword>
<dbReference type="PANTHER" id="PTHR19372:SF7">
    <property type="entry name" value="SULFITE OXIDASE, MITOCHONDRIAL"/>
    <property type="match status" value="1"/>
</dbReference>
<evidence type="ECO:0000256" key="1">
    <source>
        <dbReference type="ARBA" id="ARBA00001924"/>
    </source>
</evidence>
<sequence>MLREELRKGDGDREMNWEEMRGVGHHTPTDRFFVHHHTDAPVIDVSTWTLTLHGDGLKDGPVTFDHHDLKAMPSVTMSAFLECAGNGRTFYTSQQNQRVSGTPWGLGAIGVAEWTGVPLRHVLEHAGLRDDAVDLMPRGLDSSYVEDGVDHGRFRRPLPVTKAMKDVLVVWEMNGAPLTREHGFPIRLIVPDWVGVASIKWLGDIEVSTSALHSPWSTDFYRLFGLGYPDEGSAPLTTMPVKSAFEIAPYAKLTRDEEVLLTGRSWSGNGPIRSVEVSTDGGRSWAPARMVGPRLAHTWAQWELPWCPDRRGPAVLMARATDELGVTEALGSPYNAKGYLWSGVVRHEITVV</sequence>
<dbReference type="Pfam" id="PF00174">
    <property type="entry name" value="Oxidored_molyb"/>
    <property type="match status" value="1"/>
</dbReference>
<protein>
    <submittedName>
        <fullName evidence="7">Molybdenum-dependent oxidoreductase-like protein</fullName>
    </submittedName>
</protein>
<dbReference type="GO" id="GO:0008482">
    <property type="term" value="F:sulfite oxidase activity"/>
    <property type="evidence" value="ECO:0007669"/>
    <property type="project" value="TreeGrafter"/>
</dbReference>
<dbReference type="InterPro" id="IPR008335">
    <property type="entry name" value="Mopterin_OxRdtase_euk"/>
</dbReference>
<dbReference type="Gene3D" id="3.90.420.10">
    <property type="entry name" value="Oxidoreductase, molybdopterin-binding domain"/>
    <property type="match status" value="1"/>
</dbReference>
<dbReference type="SUPFAM" id="SSF81296">
    <property type="entry name" value="E set domains"/>
    <property type="match status" value="1"/>
</dbReference>
<evidence type="ECO:0000313" key="8">
    <source>
        <dbReference type="Proteomes" id="UP000272400"/>
    </source>
</evidence>
<dbReference type="GO" id="GO:0030151">
    <property type="term" value="F:molybdenum ion binding"/>
    <property type="evidence" value="ECO:0007669"/>
    <property type="project" value="InterPro"/>
</dbReference>
<evidence type="ECO:0000256" key="3">
    <source>
        <dbReference type="ARBA" id="ARBA00022723"/>
    </source>
</evidence>
<evidence type="ECO:0000256" key="2">
    <source>
        <dbReference type="ARBA" id="ARBA00022505"/>
    </source>
</evidence>
<comment type="caution">
    <text evidence="7">The sequence shown here is derived from an EMBL/GenBank/DDBJ whole genome shotgun (WGS) entry which is preliminary data.</text>
</comment>
<dbReference type="GO" id="GO:0043546">
    <property type="term" value="F:molybdopterin cofactor binding"/>
    <property type="evidence" value="ECO:0007669"/>
    <property type="project" value="TreeGrafter"/>
</dbReference>
<dbReference type="SUPFAM" id="SSF56524">
    <property type="entry name" value="Oxidoreductase molybdopterin-binding domain"/>
    <property type="match status" value="1"/>
</dbReference>
<dbReference type="EMBL" id="RJKE01000001">
    <property type="protein sequence ID" value="ROO83923.1"/>
    <property type="molecule type" value="Genomic_DNA"/>
</dbReference>
<dbReference type="Gene3D" id="2.60.40.650">
    <property type="match status" value="1"/>
</dbReference>
<dbReference type="PANTHER" id="PTHR19372">
    <property type="entry name" value="SULFITE REDUCTASE"/>
    <property type="match status" value="1"/>
</dbReference>
<proteinExistence type="predicted"/>
<keyword evidence="8" id="KW-1185">Reference proteome</keyword>
<feature type="domain" description="Oxidoreductase molybdopterin-binding" evidence="5">
    <location>
        <begin position="37"/>
        <end position="216"/>
    </location>
</feature>
<reference evidence="7 8" key="1">
    <citation type="submission" date="2018-11" db="EMBL/GenBank/DDBJ databases">
        <title>Sequencing the genomes of 1000 actinobacteria strains.</title>
        <authorList>
            <person name="Klenk H.-P."/>
        </authorList>
    </citation>
    <scope>NUCLEOTIDE SEQUENCE [LARGE SCALE GENOMIC DNA]</scope>
    <source>
        <strain evidence="7 8">DSM 44254</strain>
    </source>
</reference>
<keyword evidence="4" id="KW-0560">Oxidoreductase</keyword>
<feature type="domain" description="Moybdenum cofactor oxidoreductase dimerisation" evidence="6">
    <location>
        <begin position="250"/>
        <end position="293"/>
    </location>
</feature>
<dbReference type="InterPro" id="IPR005066">
    <property type="entry name" value="MoCF_OxRdtse_dimer"/>
</dbReference>
<evidence type="ECO:0000256" key="4">
    <source>
        <dbReference type="ARBA" id="ARBA00023002"/>
    </source>
</evidence>
<dbReference type="Proteomes" id="UP000272400">
    <property type="component" value="Unassembled WGS sequence"/>
</dbReference>
<dbReference type="InterPro" id="IPR000572">
    <property type="entry name" value="OxRdtase_Mopterin-bd_dom"/>
</dbReference>